<dbReference type="InterPro" id="IPR036866">
    <property type="entry name" value="RibonucZ/Hydroxyglut_hydro"/>
</dbReference>
<dbReference type="GeneID" id="96623493"/>
<organism evidence="2 3">
    <name type="scientific">Rothia terrae</name>
    <dbReference type="NCBI Taxonomy" id="396015"/>
    <lineage>
        <taxon>Bacteria</taxon>
        <taxon>Bacillati</taxon>
        <taxon>Actinomycetota</taxon>
        <taxon>Actinomycetes</taxon>
        <taxon>Micrococcales</taxon>
        <taxon>Micrococcaceae</taxon>
        <taxon>Rothia</taxon>
    </lineage>
</organism>
<sequence length="216" mass="23914">MKLTKYTHSCVRLENEGKTLVLDPGGFSEVEKALDGSDYIFITHVHPDHFDSERVIAFLKENPEVPLYAPQAVIDEVSKELPEAKVQLADAKETIELEGFTLKTYGGQHALIHPLVPTIDNVGVLVNDNVFHPGDSFTVPHGIQAKTLLAPIHAPWNKMSEVIDFVISVRAPQVYPIHDSLLADNGRNLIETQVTNLTADYGVTYAHLDPEESVEL</sequence>
<evidence type="ECO:0000259" key="1">
    <source>
        <dbReference type="SMART" id="SM00849"/>
    </source>
</evidence>
<dbReference type="RefSeq" id="WP_190725183.1">
    <property type="nucleotide sequence ID" value="NZ_CP061539.1"/>
</dbReference>
<gene>
    <name evidence="2" type="ORF">IDM49_04540</name>
</gene>
<dbReference type="GO" id="GO:0016787">
    <property type="term" value="F:hydrolase activity"/>
    <property type="evidence" value="ECO:0007669"/>
    <property type="project" value="UniProtKB-KW"/>
</dbReference>
<accession>A0A7H2BFU0</accession>
<dbReference type="SMART" id="SM00849">
    <property type="entry name" value="Lactamase_B"/>
    <property type="match status" value="1"/>
</dbReference>
<dbReference type="InterPro" id="IPR001279">
    <property type="entry name" value="Metallo-B-lactamas"/>
</dbReference>
<dbReference type="InterPro" id="IPR050114">
    <property type="entry name" value="UPF0173_UPF0282_UlaG_hydrolase"/>
</dbReference>
<dbReference type="AlphaFoldDB" id="A0A7H2BFU0"/>
<dbReference type="Gene3D" id="3.60.15.10">
    <property type="entry name" value="Ribonuclease Z/Hydroxyacylglutathione hydrolase-like"/>
    <property type="match status" value="1"/>
</dbReference>
<keyword evidence="3" id="KW-1185">Reference proteome</keyword>
<dbReference type="PANTHER" id="PTHR43546:SF3">
    <property type="entry name" value="UPF0173 METAL-DEPENDENT HYDROLASE MJ1163"/>
    <property type="match status" value="1"/>
</dbReference>
<reference evidence="2 3" key="1">
    <citation type="submission" date="2020-09" db="EMBL/GenBank/DDBJ databases">
        <title>Investigation of environmental microbes.</title>
        <authorList>
            <person name="Ou Y."/>
            <person name="Kang Q."/>
        </authorList>
    </citation>
    <scope>NUCLEOTIDE SEQUENCE [LARGE SCALE GENOMIC DNA]</scope>
    <source>
        <strain evidence="2 3">KJZ-14</strain>
    </source>
</reference>
<protein>
    <submittedName>
        <fullName evidence="2">MBL fold metallo-hydrolase</fullName>
    </submittedName>
</protein>
<dbReference type="SUPFAM" id="SSF56281">
    <property type="entry name" value="Metallo-hydrolase/oxidoreductase"/>
    <property type="match status" value="1"/>
</dbReference>
<proteinExistence type="predicted"/>
<dbReference type="Pfam" id="PF13483">
    <property type="entry name" value="Lactamase_B_3"/>
    <property type="match status" value="1"/>
</dbReference>
<dbReference type="KEGG" id="rter:IDM49_04540"/>
<dbReference type="EMBL" id="CP061539">
    <property type="protein sequence ID" value="QNV38536.1"/>
    <property type="molecule type" value="Genomic_DNA"/>
</dbReference>
<dbReference type="Proteomes" id="UP000516404">
    <property type="component" value="Chromosome"/>
</dbReference>
<evidence type="ECO:0000313" key="3">
    <source>
        <dbReference type="Proteomes" id="UP000516404"/>
    </source>
</evidence>
<evidence type="ECO:0000313" key="2">
    <source>
        <dbReference type="EMBL" id="QNV38536.1"/>
    </source>
</evidence>
<name>A0A7H2BFU0_9MICC</name>
<feature type="domain" description="Metallo-beta-lactamase" evidence="1">
    <location>
        <begin position="7"/>
        <end position="178"/>
    </location>
</feature>
<dbReference type="PANTHER" id="PTHR43546">
    <property type="entry name" value="UPF0173 METAL-DEPENDENT HYDROLASE MJ1163-RELATED"/>
    <property type="match status" value="1"/>
</dbReference>
<keyword evidence="2" id="KW-0378">Hydrolase</keyword>